<evidence type="ECO:0000256" key="1">
    <source>
        <dbReference type="SAM" id="Phobius"/>
    </source>
</evidence>
<gene>
    <name evidence="2" type="ORF">B9J77_01395</name>
</gene>
<comment type="caution">
    <text evidence="2">The sequence shown here is derived from an EMBL/GenBank/DDBJ whole genome shotgun (WGS) entry which is preliminary data.</text>
</comment>
<dbReference type="GO" id="GO:0008643">
    <property type="term" value="P:carbohydrate transport"/>
    <property type="evidence" value="ECO:0007669"/>
    <property type="project" value="InterPro"/>
</dbReference>
<dbReference type="GO" id="GO:0005886">
    <property type="term" value="C:plasma membrane"/>
    <property type="evidence" value="ECO:0007669"/>
    <property type="project" value="TreeGrafter"/>
</dbReference>
<dbReference type="InterPro" id="IPR039672">
    <property type="entry name" value="MFS_2"/>
</dbReference>
<sequence length="429" mass="47372">MDKEKNLGLFKSLAYSSGNLGSLLVSQLIPMWIVFFYAPPEGKGIIYAPIIFVGYAMLFGRIVDAIADPLIGYFSDKHRSRFGRRIPFIALGAPFLVVAWTLLFYPPVADKVMGNALYLAVVLGFFWFFFTVTVAPYLALLPEITSTHRQRINLSTYLASFGILGLFIAFLGSGYLIDQFGFRVMAIVMGGITLVSFCFPVIFIRETSWSSAKEVTLSPFKALTQCFKNKPFLYYVSATGIFFLGFGMVTGVVPFMVTVLMGATAGWAGYALGIMMAVAALSFPLINYSAKRFGKRVVYITVFGLFIFFLFLLATIGKLPFSPFYYGLFIVAMLGIPVSGLLVLQNAIIADVIDYDETLTGFRREAIYFGANGLITKIAIGISMFALTQLLHHFGKTIEEPLGIIIVGPIAGIITFIGLIIFLKYPFKK</sequence>
<dbReference type="PANTHER" id="PTHR11328">
    <property type="entry name" value="MAJOR FACILITATOR SUPERFAMILY DOMAIN-CONTAINING PROTEIN"/>
    <property type="match status" value="1"/>
</dbReference>
<reference evidence="2 3" key="1">
    <citation type="submission" date="2018-08" db="EMBL/GenBank/DDBJ databases">
        <title>Draft genome of candidate division NPL-UPA2 bacterium Unc8 that adapted to ultra-basic serpentinizing groundwater.</title>
        <authorList>
            <person name="Ishii S."/>
            <person name="Suzuki S."/>
            <person name="Nealson K.H."/>
        </authorList>
    </citation>
    <scope>NUCLEOTIDE SEQUENCE [LARGE SCALE GENOMIC DNA]</scope>
    <source>
        <strain evidence="2">Unc8</strain>
    </source>
</reference>
<feature type="transmembrane region" description="Helical" evidence="1">
    <location>
        <begin position="298"/>
        <end position="317"/>
    </location>
</feature>
<proteinExistence type="predicted"/>
<dbReference type="AlphaFoldDB" id="A0A399G006"/>
<accession>A0A399G006</accession>
<feature type="transmembrane region" description="Helical" evidence="1">
    <location>
        <begin position="152"/>
        <end position="176"/>
    </location>
</feature>
<name>A0A399G006_UNCN2</name>
<keyword evidence="1" id="KW-1133">Transmembrane helix</keyword>
<keyword evidence="1" id="KW-0472">Membrane</keyword>
<evidence type="ECO:0000313" key="2">
    <source>
        <dbReference type="EMBL" id="RII00703.1"/>
    </source>
</evidence>
<feature type="transmembrane region" description="Helical" evidence="1">
    <location>
        <begin position="44"/>
        <end position="67"/>
    </location>
</feature>
<feature type="transmembrane region" description="Helical" evidence="1">
    <location>
        <begin position="117"/>
        <end position="140"/>
    </location>
</feature>
<feature type="transmembrane region" description="Helical" evidence="1">
    <location>
        <begin position="20"/>
        <end position="38"/>
    </location>
</feature>
<evidence type="ECO:0000313" key="3">
    <source>
        <dbReference type="Proteomes" id="UP000266287"/>
    </source>
</evidence>
<feature type="transmembrane region" description="Helical" evidence="1">
    <location>
        <begin position="232"/>
        <end position="261"/>
    </location>
</feature>
<feature type="transmembrane region" description="Helical" evidence="1">
    <location>
        <begin position="366"/>
        <end position="390"/>
    </location>
</feature>
<dbReference type="SUPFAM" id="SSF103473">
    <property type="entry name" value="MFS general substrate transporter"/>
    <property type="match status" value="1"/>
</dbReference>
<organism evidence="2 3">
    <name type="scientific">candidate division NPL-UPA2 bacterium Unc8</name>
    <dbReference type="NCBI Taxonomy" id="1980939"/>
    <lineage>
        <taxon>Bacteria</taxon>
    </lineage>
</organism>
<dbReference type="Gene3D" id="1.20.1250.20">
    <property type="entry name" value="MFS general substrate transporter like domains"/>
    <property type="match status" value="2"/>
</dbReference>
<dbReference type="InterPro" id="IPR036259">
    <property type="entry name" value="MFS_trans_sf"/>
</dbReference>
<keyword evidence="1" id="KW-0812">Transmembrane</keyword>
<dbReference type="EMBL" id="NDHY01000002">
    <property type="protein sequence ID" value="RII00703.1"/>
    <property type="molecule type" value="Genomic_DNA"/>
</dbReference>
<feature type="transmembrane region" description="Helical" evidence="1">
    <location>
        <begin position="323"/>
        <end position="345"/>
    </location>
</feature>
<feature type="transmembrane region" description="Helical" evidence="1">
    <location>
        <begin position="267"/>
        <end position="286"/>
    </location>
</feature>
<dbReference type="Pfam" id="PF13347">
    <property type="entry name" value="MFS_2"/>
    <property type="match status" value="1"/>
</dbReference>
<feature type="transmembrane region" description="Helical" evidence="1">
    <location>
        <begin position="182"/>
        <end position="204"/>
    </location>
</feature>
<dbReference type="Proteomes" id="UP000266287">
    <property type="component" value="Unassembled WGS sequence"/>
</dbReference>
<dbReference type="GO" id="GO:0015293">
    <property type="term" value="F:symporter activity"/>
    <property type="evidence" value="ECO:0007669"/>
    <property type="project" value="InterPro"/>
</dbReference>
<feature type="transmembrane region" description="Helical" evidence="1">
    <location>
        <begin position="88"/>
        <end position="105"/>
    </location>
</feature>
<dbReference type="PANTHER" id="PTHR11328:SF24">
    <property type="entry name" value="MAJOR FACILITATOR SUPERFAMILY (MFS) PROFILE DOMAIN-CONTAINING PROTEIN"/>
    <property type="match status" value="1"/>
</dbReference>
<feature type="transmembrane region" description="Helical" evidence="1">
    <location>
        <begin position="402"/>
        <end position="423"/>
    </location>
</feature>
<protein>
    <submittedName>
        <fullName evidence="2">MFS transporter</fullName>
    </submittedName>
</protein>